<dbReference type="GO" id="GO:0035861">
    <property type="term" value="C:site of double-strand break"/>
    <property type="evidence" value="ECO:0007669"/>
    <property type="project" value="TreeGrafter"/>
</dbReference>
<dbReference type="Gene3D" id="2.60.200.20">
    <property type="match status" value="1"/>
</dbReference>
<reference evidence="3" key="1">
    <citation type="submission" date="2021-05" db="EMBL/GenBank/DDBJ databases">
        <authorList>
            <person name="Alioto T."/>
            <person name="Alioto T."/>
            <person name="Gomez Garrido J."/>
        </authorList>
    </citation>
    <scope>NUCLEOTIDE SEQUENCE</scope>
</reference>
<feature type="region of interest" description="Disordered" evidence="1">
    <location>
        <begin position="374"/>
        <end position="424"/>
    </location>
</feature>
<proteinExistence type="predicted"/>
<accession>A0A8D8G316</accession>
<evidence type="ECO:0000256" key="1">
    <source>
        <dbReference type="SAM" id="MobiDB-lite"/>
    </source>
</evidence>
<feature type="region of interest" description="Disordered" evidence="1">
    <location>
        <begin position="142"/>
        <end position="257"/>
    </location>
</feature>
<dbReference type="Pfam" id="PF10283">
    <property type="entry name" value="zf-CCHH"/>
    <property type="match status" value="2"/>
</dbReference>
<evidence type="ECO:0000313" key="3">
    <source>
        <dbReference type="EMBL" id="CAG6492615.1"/>
    </source>
</evidence>
<feature type="domain" description="PBZ-type" evidence="2">
    <location>
        <begin position="296"/>
        <end position="319"/>
    </location>
</feature>
<evidence type="ECO:0000259" key="2">
    <source>
        <dbReference type="Pfam" id="PF10283"/>
    </source>
</evidence>
<protein>
    <submittedName>
        <fullName evidence="3">Aprataxin and PNK-like factor</fullName>
    </submittedName>
</protein>
<dbReference type="PANTHER" id="PTHR21315:SF2">
    <property type="entry name" value="APRATAXIN AND PNK-LIKE FACTOR"/>
    <property type="match status" value="1"/>
</dbReference>
<dbReference type="GO" id="GO:0006302">
    <property type="term" value="P:double-strand break repair"/>
    <property type="evidence" value="ECO:0007669"/>
    <property type="project" value="InterPro"/>
</dbReference>
<dbReference type="AlphaFoldDB" id="A0A8D8G316"/>
<dbReference type="InterPro" id="IPR039253">
    <property type="entry name" value="APLF"/>
</dbReference>
<sequence length="424" mass="45464">MPSLYLFDCDRQVDIAVPNQPGSIVTIGRDSILQCNDARISRTHGTLKLSAVDSGGGHSVQITSTHSNPIFIRTGVDGVLNILAKDLTATLQKGDKFALLPDQYWYEIRFGEVATEPEVPANGEVTSTGVALRVRTMEEVNSGPIPDASVVVAGEKRKNSGEDSEADCSKKQRSEDTEDGVVTSNQNPEEEAAAAAALESPSFEATIPTVVKPDPDGGDNEAAEGSSSSTGAQPDAAPAVEVKKETADSTGPPVRPSCQFGIACYRHTADHRAEFAHPHDVDYRRPAFPPAADDAPHCPFGAACYRRNPQHFREYQHPDSSEYAASVVRPAQPVNVVRVPIIHVPPPPPPPTLGRLRRDNQFVRDVLMAAIINDVGADDDTESDDGRSLFGSASDSEDYDPDGDGDGEHSDDGSDESNEERDEE</sequence>
<dbReference type="PANTHER" id="PTHR21315">
    <property type="entry name" value="APRATAXIN AND PNK-LIKE FACTOR-RELATED"/>
    <property type="match status" value="1"/>
</dbReference>
<dbReference type="EMBL" id="HBUE01121547">
    <property type="protein sequence ID" value="CAG6492615.1"/>
    <property type="molecule type" value="Transcribed_RNA"/>
</dbReference>
<organism evidence="3">
    <name type="scientific">Culex pipiens</name>
    <name type="common">House mosquito</name>
    <dbReference type="NCBI Taxonomy" id="7175"/>
    <lineage>
        <taxon>Eukaryota</taxon>
        <taxon>Metazoa</taxon>
        <taxon>Ecdysozoa</taxon>
        <taxon>Arthropoda</taxon>
        <taxon>Hexapoda</taxon>
        <taxon>Insecta</taxon>
        <taxon>Pterygota</taxon>
        <taxon>Neoptera</taxon>
        <taxon>Endopterygota</taxon>
        <taxon>Diptera</taxon>
        <taxon>Nematocera</taxon>
        <taxon>Culicoidea</taxon>
        <taxon>Culicidae</taxon>
        <taxon>Culicinae</taxon>
        <taxon>Culicini</taxon>
        <taxon>Culex</taxon>
        <taxon>Culex</taxon>
    </lineage>
</organism>
<feature type="domain" description="PBZ-type" evidence="2">
    <location>
        <begin position="255"/>
        <end position="280"/>
    </location>
</feature>
<feature type="compositionally biased region" description="Acidic residues" evidence="1">
    <location>
        <begin position="395"/>
        <end position="405"/>
    </location>
</feature>
<feature type="compositionally biased region" description="Acidic residues" evidence="1">
    <location>
        <begin position="413"/>
        <end position="424"/>
    </location>
</feature>
<dbReference type="GO" id="GO:0008408">
    <property type="term" value="F:3'-5' exonuclease activity"/>
    <property type="evidence" value="ECO:0007669"/>
    <property type="project" value="InterPro"/>
</dbReference>
<feature type="compositionally biased region" description="Basic and acidic residues" evidence="1">
    <location>
        <begin position="154"/>
        <end position="175"/>
    </location>
</feature>
<dbReference type="GO" id="GO:0003906">
    <property type="term" value="F:DNA-(apurinic or apyrimidinic site) endonuclease activity"/>
    <property type="evidence" value="ECO:0007669"/>
    <property type="project" value="InterPro"/>
</dbReference>
<dbReference type="InterPro" id="IPR008984">
    <property type="entry name" value="SMAD_FHA_dom_sf"/>
</dbReference>
<dbReference type="InterPro" id="IPR019406">
    <property type="entry name" value="APLF_PBZ"/>
</dbReference>
<name>A0A8D8G316_CULPI</name>
<dbReference type="SUPFAM" id="SSF49879">
    <property type="entry name" value="SMAD/FHA domain"/>
    <property type="match status" value="1"/>
</dbReference>
<dbReference type="GO" id="GO:0005634">
    <property type="term" value="C:nucleus"/>
    <property type="evidence" value="ECO:0007669"/>
    <property type="project" value="TreeGrafter"/>
</dbReference>